<dbReference type="PATRIC" id="fig|1437824.5.peg.942"/>
<keyword evidence="2" id="KW-1185">Reference proteome</keyword>
<dbReference type="EMBL" id="HG916765">
    <property type="protein sequence ID" value="CDM23421.1"/>
    <property type="molecule type" value="Genomic_DNA"/>
</dbReference>
<proteinExistence type="predicted"/>
<dbReference type="STRING" id="1437824.BN940_04756"/>
<reference evidence="1 2" key="1">
    <citation type="journal article" date="2014" name="BMC Microbiol.">
        <title>The oxygen-independent metabolism of cyclic monoterpenes in Castellaniella defragrans 65Phen.</title>
        <authorList>
            <person name="Petasch J."/>
            <person name="Disch E.M."/>
            <person name="Markert S."/>
            <person name="Becher D."/>
            <person name="Schweder T."/>
            <person name="Huttel B."/>
            <person name="Reinhardt R."/>
            <person name="Harder J."/>
        </authorList>
    </citation>
    <scope>NUCLEOTIDE SEQUENCE [LARGE SCALE GENOMIC DNA]</scope>
    <source>
        <strain evidence="1">65Phen</strain>
    </source>
</reference>
<gene>
    <name evidence="1" type="ORF">BN940_04756</name>
</gene>
<name>W8X2V7_CASD6</name>
<dbReference type="InterPro" id="IPR013397">
    <property type="entry name" value="CRISPR-assoc_prot_Csy1"/>
</dbReference>
<evidence type="ECO:0008006" key="3">
    <source>
        <dbReference type="Google" id="ProtNLM"/>
    </source>
</evidence>
<dbReference type="HOGENOM" id="CLU_038921_0_0_4"/>
<dbReference type="Pfam" id="PF09611">
    <property type="entry name" value="Cas_Csy1"/>
    <property type="match status" value="1"/>
</dbReference>
<dbReference type="CDD" id="cd09735">
    <property type="entry name" value="Csy1_I-F"/>
    <property type="match status" value="1"/>
</dbReference>
<dbReference type="NCBIfam" id="TIGR02564">
    <property type="entry name" value="cas_Csy1"/>
    <property type="match status" value="1"/>
</dbReference>
<dbReference type="AlphaFoldDB" id="W8X2V7"/>
<accession>W8X2V7</accession>
<evidence type="ECO:0000313" key="2">
    <source>
        <dbReference type="Proteomes" id="UP000019805"/>
    </source>
</evidence>
<dbReference type="Proteomes" id="UP000019805">
    <property type="component" value="Chromosome"/>
</dbReference>
<dbReference type="KEGG" id="cdn:BN940_04756"/>
<protein>
    <recommendedName>
        <fullName evidence="3">CRISPR-associated protein, Csy1 family</fullName>
    </recommendedName>
</protein>
<sequence length="442" mass="49980">MIAAFLQDRLEAKLSKLPTDDPKREDLIAQYQPAAWLEDAARRVRQIQAVTHALKAVHPDARGTNLFVEPSGMTPHAVVGSHVLGAGFASDVVGNAAALDVYKFLKLEVDGRALLDWLSEDDPAAVQALSDDETKAREWQSAFVGLVQARDEDVASHALAKQIYWLAGEDAADDAQYHLLAPLYATSLAQSVHEVLQEGRFGEANKAARAARREGREHEGVFRDYPALAVRKLGGTKPQNISQLNSERGGVSYLLGSLPPQWDLSVYRQFWGVTSVFGPVLMRYGDVRATLRALLRFLRKDPPSNMETRNRVDAYVDRLIDELVAMASEIRRSLPTGWTADPRCVLVREERFWLDPWRAEEDSEFRSGWLFMDWPAQIGHRFGNWLNGRLREHFKYVGEIEHRQWKKELLLDEDEAGWARALHELRTDLDAPHYIPTREGTV</sequence>
<evidence type="ECO:0000313" key="1">
    <source>
        <dbReference type="EMBL" id="CDM23421.1"/>
    </source>
</evidence>
<organism evidence="1 2">
    <name type="scientific">Castellaniella defragrans (strain DSM 12143 / CCUG 39792 / 65Phen)</name>
    <name type="common">Alcaligenes defragrans</name>
    <dbReference type="NCBI Taxonomy" id="1437824"/>
    <lineage>
        <taxon>Bacteria</taxon>
        <taxon>Pseudomonadati</taxon>
        <taxon>Pseudomonadota</taxon>
        <taxon>Betaproteobacteria</taxon>
        <taxon>Burkholderiales</taxon>
        <taxon>Alcaligenaceae</taxon>
        <taxon>Castellaniella</taxon>
    </lineage>
</organism>
<dbReference type="eggNOG" id="ENOG502Z8VU">
    <property type="taxonomic scope" value="Bacteria"/>
</dbReference>